<evidence type="ECO:0000313" key="3">
    <source>
        <dbReference type="Proteomes" id="UP000182544"/>
    </source>
</evidence>
<organism evidence="2 3">
    <name type="scientific">Flaviramulus basaltis</name>
    <dbReference type="NCBI Taxonomy" id="369401"/>
    <lineage>
        <taxon>Bacteria</taxon>
        <taxon>Pseudomonadati</taxon>
        <taxon>Bacteroidota</taxon>
        <taxon>Flavobacteriia</taxon>
        <taxon>Flavobacteriales</taxon>
        <taxon>Flavobacteriaceae</taxon>
        <taxon>Flaviramulus</taxon>
    </lineage>
</organism>
<dbReference type="EMBL" id="FPKV01000001">
    <property type="protein sequence ID" value="SFZ90101.1"/>
    <property type="molecule type" value="Genomic_DNA"/>
</dbReference>
<dbReference type="GO" id="GO:0016758">
    <property type="term" value="F:hexosyltransferase activity"/>
    <property type="evidence" value="ECO:0007669"/>
    <property type="project" value="UniProtKB-ARBA"/>
</dbReference>
<dbReference type="InterPro" id="IPR029044">
    <property type="entry name" value="Nucleotide-diphossugar_trans"/>
</dbReference>
<dbReference type="PANTHER" id="PTHR22916:SF3">
    <property type="entry name" value="UDP-GLCNAC:BETAGAL BETA-1,3-N-ACETYLGLUCOSAMINYLTRANSFERASE-LIKE PROTEIN 1"/>
    <property type="match status" value="1"/>
</dbReference>
<gene>
    <name evidence="2" type="ORF">SAMN05428642_101741</name>
</gene>
<dbReference type="Gene3D" id="3.90.550.10">
    <property type="entry name" value="Spore Coat Polysaccharide Biosynthesis Protein SpsA, Chain A"/>
    <property type="match status" value="1"/>
</dbReference>
<evidence type="ECO:0000313" key="2">
    <source>
        <dbReference type="EMBL" id="SFZ90101.1"/>
    </source>
</evidence>
<dbReference type="Proteomes" id="UP000182544">
    <property type="component" value="Unassembled WGS sequence"/>
</dbReference>
<evidence type="ECO:0000259" key="1">
    <source>
        <dbReference type="Pfam" id="PF00535"/>
    </source>
</evidence>
<proteinExistence type="predicted"/>
<accession>A0A1K2ICE7</accession>
<dbReference type="AlphaFoldDB" id="A0A1K2ICE7"/>
<dbReference type="SUPFAM" id="SSF53448">
    <property type="entry name" value="Nucleotide-diphospho-sugar transferases"/>
    <property type="match status" value="1"/>
</dbReference>
<protein>
    <recommendedName>
        <fullName evidence="1">Glycosyltransferase 2-like domain-containing protein</fullName>
    </recommendedName>
</protein>
<dbReference type="InterPro" id="IPR001173">
    <property type="entry name" value="Glyco_trans_2-like"/>
</dbReference>
<dbReference type="PANTHER" id="PTHR22916">
    <property type="entry name" value="GLYCOSYLTRANSFERASE"/>
    <property type="match status" value="1"/>
</dbReference>
<name>A0A1K2ICE7_9FLAO</name>
<feature type="domain" description="Glycosyltransferase 2-like" evidence="1">
    <location>
        <begin position="1"/>
        <end position="133"/>
    </location>
</feature>
<dbReference type="STRING" id="369401.SAMN05428642_101741"/>
<keyword evidence="3" id="KW-1185">Reference proteome</keyword>
<reference evidence="2 3" key="1">
    <citation type="submission" date="2016-10" db="EMBL/GenBank/DDBJ databases">
        <authorList>
            <person name="de Groot N.N."/>
        </authorList>
    </citation>
    <scope>NUCLEOTIDE SEQUENCE [LARGE SCALE GENOMIC DNA]</scope>
    <source>
        <strain evidence="2 3">DSM 18180</strain>
    </source>
</reference>
<sequence length="251" mass="28914">MPLFNSEAYVLESINSVINQTYENWELILIDDASTDNTINTIKDFILKNENIKLLTNKVNLGAALTRNKGIDASIGDYIAFLDPDDLWKPQKLEKQLVFMSKQNCDVCYCSYELINQKGDSINKTVLALNELSFSKLLKSNYIGNLTGIYNVGVLGKIKSPNLRKRQDWALWLKALKMSGKPAKGIQESLAYYRVHKNSISSNKFKLIKYNYWVYKKGLKFSSIKSLYFMLIFLKEHFFIKPHQIISTNKI</sequence>
<dbReference type="Pfam" id="PF00535">
    <property type="entry name" value="Glycos_transf_2"/>
    <property type="match status" value="1"/>
</dbReference>